<dbReference type="GO" id="GO:0005975">
    <property type="term" value="P:carbohydrate metabolic process"/>
    <property type="evidence" value="ECO:0007669"/>
    <property type="project" value="InterPro"/>
</dbReference>
<dbReference type="SUPFAM" id="SSF48208">
    <property type="entry name" value="Six-hairpin glycosidases"/>
    <property type="match status" value="1"/>
</dbReference>
<gene>
    <name evidence="1" type="ORF">B0I36DRAFT_366735</name>
</gene>
<dbReference type="GeneID" id="70188894"/>
<dbReference type="OrthoDB" id="10036721at2759"/>
<evidence type="ECO:0008006" key="3">
    <source>
        <dbReference type="Google" id="ProtNLM"/>
    </source>
</evidence>
<dbReference type="Proteomes" id="UP000756346">
    <property type="component" value="Unassembled WGS sequence"/>
</dbReference>
<keyword evidence="2" id="KW-1185">Reference proteome</keyword>
<comment type="caution">
    <text evidence="1">The sequence shown here is derived from an EMBL/GenBank/DDBJ whole genome shotgun (WGS) entry which is preliminary data.</text>
</comment>
<name>A0A9P8XXX2_9PEZI</name>
<protein>
    <recommendedName>
        <fullName evidence="3">Alpha-L-rhamnosidase six-hairpin glycosidase domain-containing protein</fullName>
    </recommendedName>
</protein>
<accession>A0A9P8XXX2</accession>
<organism evidence="1 2">
    <name type="scientific">Microdochium trichocladiopsis</name>
    <dbReference type="NCBI Taxonomy" id="1682393"/>
    <lineage>
        <taxon>Eukaryota</taxon>
        <taxon>Fungi</taxon>
        <taxon>Dikarya</taxon>
        <taxon>Ascomycota</taxon>
        <taxon>Pezizomycotina</taxon>
        <taxon>Sordariomycetes</taxon>
        <taxon>Xylariomycetidae</taxon>
        <taxon>Xylariales</taxon>
        <taxon>Microdochiaceae</taxon>
        <taxon>Microdochium</taxon>
    </lineage>
</organism>
<dbReference type="InterPro" id="IPR012341">
    <property type="entry name" value="6hp_glycosidase-like_sf"/>
</dbReference>
<proteinExistence type="predicted"/>
<evidence type="ECO:0000313" key="1">
    <source>
        <dbReference type="EMBL" id="KAH7024827.1"/>
    </source>
</evidence>
<dbReference type="EMBL" id="JAGTJQ010000009">
    <property type="protein sequence ID" value="KAH7024827.1"/>
    <property type="molecule type" value="Genomic_DNA"/>
</dbReference>
<sequence>MTPLSFTTALVLDHGVKTECIPSFGVVATAGDTSVLGITYSETEPALGATHCHGHLPRQCLQHLGARKGPNRLILRGFRYQKLNLSSAGEITLLNVGVISTVHSTFLTELPGSFADSDSSLNKVWSAGARTLQHSEIPKNSAHEFWQVTNNAPADRQGLLRRRPRRHEPTGHVGRSDRRDRIAYTGNLDIAGAAALASTDGLDFILGTLELFGPLQARPGFFNPTVKIQQGPSAPMNFNKTGLIRCSWNLLTALAMTYNHTGDVAFARTWAPKVQAMLDWTHYQVLPSRGLFSLSEPSFGSDWNYYDPVRSGVVRYFNVAYAYALQETARLVGEGGIANAAAYQDYLAALRTAHRHAALERRAQRAGFAQDANAVADLTKNCDETCMDLCPFHTVPFSVGNTGTVKSDFVR</sequence>
<dbReference type="AlphaFoldDB" id="A0A9P8XXX2"/>
<dbReference type="PANTHER" id="PTHR34987">
    <property type="entry name" value="C, PUTATIVE (AFU_ORTHOLOGUE AFUA_3G02880)-RELATED"/>
    <property type="match status" value="1"/>
</dbReference>
<evidence type="ECO:0000313" key="2">
    <source>
        <dbReference type="Proteomes" id="UP000756346"/>
    </source>
</evidence>
<dbReference type="GO" id="GO:0003824">
    <property type="term" value="F:catalytic activity"/>
    <property type="evidence" value="ECO:0007669"/>
    <property type="project" value="UniProtKB-ARBA"/>
</dbReference>
<dbReference type="PANTHER" id="PTHR34987:SF4">
    <property type="entry name" value="ALPHA-L-RHAMNOSIDASE C-TERMINAL DOMAIN-CONTAINING PROTEIN"/>
    <property type="match status" value="1"/>
</dbReference>
<reference evidence="1" key="1">
    <citation type="journal article" date="2021" name="Nat. Commun.">
        <title>Genetic determinants of endophytism in the Arabidopsis root mycobiome.</title>
        <authorList>
            <person name="Mesny F."/>
            <person name="Miyauchi S."/>
            <person name="Thiergart T."/>
            <person name="Pickel B."/>
            <person name="Atanasova L."/>
            <person name="Karlsson M."/>
            <person name="Huettel B."/>
            <person name="Barry K.W."/>
            <person name="Haridas S."/>
            <person name="Chen C."/>
            <person name="Bauer D."/>
            <person name="Andreopoulos W."/>
            <person name="Pangilinan J."/>
            <person name="LaButti K."/>
            <person name="Riley R."/>
            <person name="Lipzen A."/>
            <person name="Clum A."/>
            <person name="Drula E."/>
            <person name="Henrissat B."/>
            <person name="Kohler A."/>
            <person name="Grigoriev I.V."/>
            <person name="Martin F.M."/>
            <person name="Hacquard S."/>
        </authorList>
    </citation>
    <scope>NUCLEOTIDE SEQUENCE</scope>
    <source>
        <strain evidence="1">MPI-CAGE-CH-0230</strain>
    </source>
</reference>
<dbReference type="RefSeq" id="XP_046008375.1">
    <property type="nucleotide sequence ID" value="XM_046159348.1"/>
</dbReference>
<dbReference type="InterPro" id="IPR008928">
    <property type="entry name" value="6-hairpin_glycosidase_sf"/>
</dbReference>
<dbReference type="Gene3D" id="1.50.10.10">
    <property type="match status" value="1"/>
</dbReference>